<dbReference type="CDD" id="cd15489">
    <property type="entry name" value="PHD_SF"/>
    <property type="match status" value="1"/>
</dbReference>
<dbReference type="AlphaFoldDB" id="A0AA38I1T2"/>
<evidence type="ECO:0000313" key="4">
    <source>
        <dbReference type="Proteomes" id="UP001168821"/>
    </source>
</evidence>
<reference evidence="3" key="1">
    <citation type="journal article" date="2023" name="G3 (Bethesda)">
        <title>Whole genome assemblies of Zophobas morio and Tenebrio molitor.</title>
        <authorList>
            <person name="Kaur S."/>
            <person name="Stinson S.A."/>
            <person name="diCenzo G.C."/>
        </authorList>
    </citation>
    <scope>NUCLEOTIDE SEQUENCE</scope>
    <source>
        <strain evidence="3">QUZm001</strain>
    </source>
</reference>
<evidence type="ECO:0000256" key="1">
    <source>
        <dbReference type="SAM" id="Coils"/>
    </source>
</evidence>
<keyword evidence="1" id="KW-0175">Coiled coil</keyword>
<feature type="region of interest" description="Disordered" evidence="2">
    <location>
        <begin position="148"/>
        <end position="185"/>
    </location>
</feature>
<sequence length="301" mass="34556">MATKNTDTDSSALCKKCKNKVVTSVKCVKCQQPFHPSCAKNSAKYSDDGTTFTCCENEDTITEMTDPDFWDAVNRLQQQPNTGMDLRIFTYIIKQKDIIIDELRQQIQLLNNQLSMAASTGTTSKNIIKGNEKPNNEKKRETNAIAQKNTNDKEPPTLITTNINNKPKTTPWNKSKVKQASDEKKDQPIIDTKIKKRQLKSTVIGSLPGTTRLEAISKKAYIHVYRLSPKTTKEQMQEHLKLYLNEFDIEKLNSKYPDLYSSFKLTLDFDELETVMKSEIWPKGTRINRFFHPPRQQQLKS</sequence>
<feature type="coiled-coil region" evidence="1">
    <location>
        <begin position="93"/>
        <end position="120"/>
    </location>
</feature>
<name>A0AA38I1T2_9CUCU</name>
<protein>
    <recommendedName>
        <fullName evidence="5">Zinc finger PHD-type domain-containing protein</fullName>
    </recommendedName>
</protein>
<proteinExistence type="predicted"/>
<comment type="caution">
    <text evidence="3">The sequence shown here is derived from an EMBL/GenBank/DDBJ whole genome shotgun (WGS) entry which is preliminary data.</text>
</comment>
<accession>A0AA38I1T2</accession>
<gene>
    <name evidence="3" type="ORF">Zmor_019580</name>
</gene>
<feature type="compositionally biased region" description="Low complexity" evidence="2">
    <location>
        <begin position="156"/>
        <end position="174"/>
    </location>
</feature>
<organism evidence="3 4">
    <name type="scientific">Zophobas morio</name>
    <dbReference type="NCBI Taxonomy" id="2755281"/>
    <lineage>
        <taxon>Eukaryota</taxon>
        <taxon>Metazoa</taxon>
        <taxon>Ecdysozoa</taxon>
        <taxon>Arthropoda</taxon>
        <taxon>Hexapoda</taxon>
        <taxon>Insecta</taxon>
        <taxon>Pterygota</taxon>
        <taxon>Neoptera</taxon>
        <taxon>Endopterygota</taxon>
        <taxon>Coleoptera</taxon>
        <taxon>Polyphaga</taxon>
        <taxon>Cucujiformia</taxon>
        <taxon>Tenebrionidae</taxon>
        <taxon>Zophobas</taxon>
    </lineage>
</organism>
<dbReference type="Proteomes" id="UP001168821">
    <property type="component" value="Unassembled WGS sequence"/>
</dbReference>
<evidence type="ECO:0000256" key="2">
    <source>
        <dbReference type="SAM" id="MobiDB-lite"/>
    </source>
</evidence>
<evidence type="ECO:0008006" key="5">
    <source>
        <dbReference type="Google" id="ProtNLM"/>
    </source>
</evidence>
<dbReference type="EMBL" id="JALNTZ010000006">
    <property type="protein sequence ID" value="KAJ3647718.1"/>
    <property type="molecule type" value="Genomic_DNA"/>
</dbReference>
<keyword evidence="4" id="KW-1185">Reference proteome</keyword>
<evidence type="ECO:0000313" key="3">
    <source>
        <dbReference type="EMBL" id="KAJ3647718.1"/>
    </source>
</evidence>